<dbReference type="Proteomes" id="UP000306825">
    <property type="component" value="Chromosome"/>
</dbReference>
<dbReference type="AlphaFoldDB" id="A0AAI9AGR4"/>
<evidence type="ECO:0000313" key="5">
    <source>
        <dbReference type="Proteomes" id="UP000306825"/>
    </source>
</evidence>
<keyword evidence="1" id="KW-1133">Transmembrane helix</keyword>
<dbReference type="Proteomes" id="UP000003288">
    <property type="component" value="Unassembled WGS sequence"/>
</dbReference>
<gene>
    <name evidence="2" type="ORF">CMTB2_04632</name>
    <name evidence="3" type="ORF">FE773_01535</name>
</gene>
<evidence type="ECO:0000313" key="3">
    <source>
        <dbReference type="EMBL" id="QCT93908.1"/>
    </source>
</evidence>
<sequence>MTKKIKKRAYLIISIFIVFFVLFFIVYNTKFGENLLKSYIASKLTILKQFNINSFKYSLNSFSLVLKKDNNYIYIYGNLFPFNATYEANFDNLSSLTKELRGSLKSSGGIKYKNIVLINGNALFANGYSTLKFQCDKVCVGLLSGHNFNTQKLLYMLKIDLPYIQGNNDLYLICKENSKNIKSHFKVNFKKDNFDIKNLVGKIEVNYKNRENFNFDLVSQNNFIDLKLKGLKNNNNLMINGNIKAPLNIFKEYTLYNLRGVEDINFSYDSTNNVLKFSNENFNGSFYEKTLFVNINNMPSQKFFRVLNLKAFFKAPINGIIKIKNNEGNFDLVVNNPIVIPINIISYISKITGAKLNKFDILFLKGSFDSNKVVFSLLAKNSKSMVSIKEGVYFYNGNTHYLMDFTINNQKKYIFEVNNNNIKLLKTIKSEEMFNKETLVY</sequence>
<name>A0AAI9AGR4_9BACT</name>
<keyword evidence="1" id="KW-0812">Transmembrane</keyword>
<protein>
    <submittedName>
        <fullName evidence="2">Uncharacterized protein</fullName>
    </submittedName>
</protein>
<organism evidence="2 4">
    <name type="scientific">Caminibacter mediatlanticus TB-2</name>
    <dbReference type="NCBI Taxonomy" id="391592"/>
    <lineage>
        <taxon>Bacteria</taxon>
        <taxon>Pseudomonadati</taxon>
        <taxon>Campylobacterota</taxon>
        <taxon>Epsilonproteobacteria</taxon>
        <taxon>Nautiliales</taxon>
        <taxon>Nautiliaceae</taxon>
        <taxon>Caminibacter</taxon>
    </lineage>
</organism>
<dbReference type="EMBL" id="ABCJ01000008">
    <property type="protein sequence ID" value="EDM23212.1"/>
    <property type="molecule type" value="Genomic_DNA"/>
</dbReference>
<evidence type="ECO:0000256" key="1">
    <source>
        <dbReference type="SAM" id="Phobius"/>
    </source>
</evidence>
<evidence type="ECO:0000313" key="2">
    <source>
        <dbReference type="EMBL" id="EDM23212.1"/>
    </source>
</evidence>
<reference evidence="2 4" key="1">
    <citation type="journal article" date="2011" name="Stand. Genomic Sci.">
        <title>Draft genome sequence of Caminibacter mediatlanticus strain TB-2, an epsilonproteobacterium isolated from a deep-sea hydrothermal vent.</title>
        <authorList>
            <person name="Giovannelli D."/>
            <person name="Ferriera S."/>
            <person name="Johnson J."/>
            <person name="Kravitz S."/>
            <person name="Perez-Rodriguez I."/>
            <person name="Ricci J."/>
            <person name="O'Brien C."/>
            <person name="Voordeckers J.W."/>
            <person name="Bini E."/>
            <person name="Vetriani C."/>
        </authorList>
    </citation>
    <scope>NUCLEOTIDE SEQUENCE [LARGE SCALE GENOMIC DNA]</scope>
    <source>
        <strain evidence="2 4">TB-2</strain>
    </source>
</reference>
<reference evidence="3 5" key="2">
    <citation type="submission" date="2019-05" db="EMBL/GenBank/DDBJ databases">
        <title>A comparative analysis of the Nautiliaceae.</title>
        <authorList>
            <person name="Grosche A."/>
            <person name="Smedile F."/>
            <person name="Vetriani C."/>
        </authorList>
    </citation>
    <scope>NUCLEOTIDE SEQUENCE [LARGE SCALE GENOMIC DNA]</scope>
    <source>
        <strain evidence="3 5">TB-2</strain>
    </source>
</reference>
<keyword evidence="5" id="KW-1185">Reference proteome</keyword>
<dbReference type="RefSeq" id="WP_007475226.1">
    <property type="nucleotide sequence ID" value="NZ_ABCJ01000008.1"/>
</dbReference>
<keyword evidence="1" id="KW-0472">Membrane</keyword>
<dbReference type="EMBL" id="CP040463">
    <property type="protein sequence ID" value="QCT93908.1"/>
    <property type="molecule type" value="Genomic_DNA"/>
</dbReference>
<feature type="transmembrane region" description="Helical" evidence="1">
    <location>
        <begin position="9"/>
        <end position="27"/>
    </location>
</feature>
<evidence type="ECO:0000313" key="4">
    <source>
        <dbReference type="Proteomes" id="UP000003288"/>
    </source>
</evidence>
<proteinExistence type="predicted"/>
<accession>A0AAI9AGR4</accession>